<dbReference type="Gene3D" id="3.30.70.640">
    <property type="entry name" value="Molybdopterin cofactor biosynthesis C (MoaC) domain"/>
    <property type="match status" value="1"/>
</dbReference>
<dbReference type="EMBL" id="UINC01078181">
    <property type="protein sequence ID" value="SVC19009.1"/>
    <property type="molecule type" value="Genomic_DNA"/>
</dbReference>
<dbReference type="AlphaFoldDB" id="A0A382K4B9"/>
<name>A0A382K4B9_9ZZZZ</name>
<organism evidence="2">
    <name type="scientific">marine metagenome</name>
    <dbReference type="NCBI Taxonomy" id="408172"/>
    <lineage>
        <taxon>unclassified sequences</taxon>
        <taxon>metagenomes</taxon>
        <taxon>ecological metagenomes</taxon>
    </lineage>
</organism>
<evidence type="ECO:0000256" key="1">
    <source>
        <dbReference type="SAM" id="MobiDB-lite"/>
    </source>
</evidence>
<sequence length="32" mass="3572">MNKQTSLSHLDNKGRAHMVNIAPKPETQRVAV</sequence>
<dbReference type="InterPro" id="IPR036522">
    <property type="entry name" value="MoaC_sf"/>
</dbReference>
<evidence type="ECO:0000313" key="2">
    <source>
        <dbReference type="EMBL" id="SVC19009.1"/>
    </source>
</evidence>
<feature type="region of interest" description="Disordered" evidence="1">
    <location>
        <begin position="1"/>
        <end position="32"/>
    </location>
</feature>
<feature type="non-terminal residue" evidence="2">
    <location>
        <position position="32"/>
    </location>
</feature>
<reference evidence="2" key="1">
    <citation type="submission" date="2018-05" db="EMBL/GenBank/DDBJ databases">
        <authorList>
            <person name="Lanie J.A."/>
            <person name="Ng W.-L."/>
            <person name="Kazmierczak K.M."/>
            <person name="Andrzejewski T.M."/>
            <person name="Davidsen T.M."/>
            <person name="Wayne K.J."/>
            <person name="Tettelin H."/>
            <person name="Glass J.I."/>
            <person name="Rusch D."/>
            <person name="Podicherti R."/>
            <person name="Tsui H.-C.T."/>
            <person name="Winkler M.E."/>
        </authorList>
    </citation>
    <scope>NUCLEOTIDE SEQUENCE</scope>
</reference>
<accession>A0A382K4B9</accession>
<dbReference type="GO" id="GO:0006777">
    <property type="term" value="P:Mo-molybdopterin cofactor biosynthetic process"/>
    <property type="evidence" value="ECO:0007669"/>
    <property type="project" value="InterPro"/>
</dbReference>
<protein>
    <recommendedName>
        <fullName evidence="3">Molybdopterin cofactor biosynthesis C (MoaC) domain-containing protein</fullName>
    </recommendedName>
</protein>
<evidence type="ECO:0008006" key="3">
    <source>
        <dbReference type="Google" id="ProtNLM"/>
    </source>
</evidence>
<gene>
    <name evidence="2" type="ORF">METZ01_LOCUS271863</name>
</gene>
<proteinExistence type="predicted"/>